<name>A0A1F6NZ67_9BACT</name>
<proteinExistence type="predicted"/>
<comment type="caution">
    <text evidence="2">The sequence shown here is derived from an EMBL/GenBank/DDBJ whole genome shotgun (WGS) entry which is preliminary data.</text>
</comment>
<dbReference type="EMBL" id="MFRC01000051">
    <property type="protein sequence ID" value="OGH89023.1"/>
    <property type="molecule type" value="Genomic_DNA"/>
</dbReference>
<evidence type="ECO:0000256" key="1">
    <source>
        <dbReference type="SAM" id="Phobius"/>
    </source>
</evidence>
<reference evidence="2 3" key="1">
    <citation type="journal article" date="2016" name="Nat. Commun.">
        <title>Thousands of microbial genomes shed light on interconnected biogeochemical processes in an aquifer system.</title>
        <authorList>
            <person name="Anantharaman K."/>
            <person name="Brown C.T."/>
            <person name="Hug L.A."/>
            <person name="Sharon I."/>
            <person name="Castelle C.J."/>
            <person name="Probst A.J."/>
            <person name="Thomas B.C."/>
            <person name="Singh A."/>
            <person name="Wilkins M.J."/>
            <person name="Karaoz U."/>
            <person name="Brodie E.L."/>
            <person name="Williams K.H."/>
            <person name="Hubbard S.S."/>
            <person name="Banfield J.F."/>
        </authorList>
    </citation>
    <scope>NUCLEOTIDE SEQUENCE [LARGE SCALE GENOMIC DNA]</scope>
</reference>
<sequence length="132" mass="15163">MTLKQYLLLMASGTIMCWVAWLFILLNVSPEQAGLVGFLFFYISLFLGTVGLFSVIGLLLKKQKTDKDDVIFRQVKRTFKQGILFGAFVILALILLQFNLLFWWNAILLALLYIVLEGAMITGRKYNNRDYV</sequence>
<feature type="transmembrane region" description="Helical" evidence="1">
    <location>
        <begin position="81"/>
        <end position="98"/>
    </location>
</feature>
<evidence type="ECO:0000313" key="2">
    <source>
        <dbReference type="EMBL" id="OGH89023.1"/>
    </source>
</evidence>
<feature type="transmembrane region" description="Helical" evidence="1">
    <location>
        <begin position="7"/>
        <end position="26"/>
    </location>
</feature>
<organism evidence="2 3">
    <name type="scientific">Candidatus Magasanikbacteria bacterium RIFOXYD2_FULL_36_9</name>
    <dbReference type="NCBI Taxonomy" id="1798707"/>
    <lineage>
        <taxon>Bacteria</taxon>
        <taxon>Candidatus Magasanikiibacteriota</taxon>
    </lineage>
</organism>
<keyword evidence="1" id="KW-1133">Transmembrane helix</keyword>
<feature type="transmembrane region" description="Helical" evidence="1">
    <location>
        <begin position="38"/>
        <end position="60"/>
    </location>
</feature>
<gene>
    <name evidence="2" type="ORF">A2537_01285</name>
</gene>
<accession>A0A1F6NZ67</accession>
<evidence type="ECO:0000313" key="3">
    <source>
        <dbReference type="Proteomes" id="UP000178490"/>
    </source>
</evidence>
<dbReference type="AlphaFoldDB" id="A0A1F6NZ67"/>
<keyword evidence="1" id="KW-0472">Membrane</keyword>
<keyword evidence="1" id="KW-0812">Transmembrane</keyword>
<protein>
    <submittedName>
        <fullName evidence="2">Uncharacterized protein</fullName>
    </submittedName>
</protein>
<feature type="transmembrane region" description="Helical" evidence="1">
    <location>
        <begin position="104"/>
        <end position="123"/>
    </location>
</feature>
<dbReference type="Proteomes" id="UP000178490">
    <property type="component" value="Unassembled WGS sequence"/>
</dbReference>